<proteinExistence type="predicted"/>
<feature type="compositionally biased region" description="Basic residues" evidence="1">
    <location>
        <begin position="12"/>
        <end position="24"/>
    </location>
</feature>
<dbReference type="RefSeq" id="WP_308118539.1">
    <property type="nucleotide sequence ID" value="NZ_JACCFO010000001.1"/>
</dbReference>
<sequence>MSPATQVGRTAKAPRRTRTSVLRRRSGEARTAAAAMPQPRVAAEAVASDRPLLTWELVTDETGRTRPEARWI</sequence>
<dbReference type="EMBL" id="JACCFO010000001">
    <property type="protein sequence ID" value="NYI97056.1"/>
    <property type="molecule type" value="Genomic_DNA"/>
</dbReference>
<reference evidence="2 3" key="1">
    <citation type="submission" date="2020-07" db="EMBL/GenBank/DDBJ databases">
        <title>Sequencing the genomes of 1000 actinobacteria strains.</title>
        <authorList>
            <person name="Klenk H.-P."/>
        </authorList>
    </citation>
    <scope>NUCLEOTIDE SEQUENCE [LARGE SCALE GENOMIC DNA]</scope>
    <source>
        <strain evidence="2 3">DSM 45927</strain>
    </source>
</reference>
<comment type="caution">
    <text evidence="2">The sequence shown here is derived from an EMBL/GenBank/DDBJ whole genome shotgun (WGS) entry which is preliminary data.</text>
</comment>
<feature type="region of interest" description="Disordered" evidence="1">
    <location>
        <begin position="1"/>
        <end position="40"/>
    </location>
</feature>
<keyword evidence="3" id="KW-1185">Reference proteome</keyword>
<name>A0A853BQU5_9ACTN</name>
<evidence type="ECO:0000313" key="3">
    <source>
        <dbReference type="Proteomes" id="UP000575985"/>
    </source>
</evidence>
<gene>
    <name evidence="2" type="ORF">HNR12_003333</name>
</gene>
<protein>
    <submittedName>
        <fullName evidence="2">Uncharacterized protein</fullName>
    </submittedName>
</protein>
<dbReference type="Proteomes" id="UP000575985">
    <property type="component" value="Unassembled WGS sequence"/>
</dbReference>
<organism evidence="2 3">
    <name type="scientific">Streptomonospora nanhaiensis</name>
    <dbReference type="NCBI Taxonomy" id="1323731"/>
    <lineage>
        <taxon>Bacteria</taxon>
        <taxon>Bacillati</taxon>
        <taxon>Actinomycetota</taxon>
        <taxon>Actinomycetes</taxon>
        <taxon>Streptosporangiales</taxon>
        <taxon>Nocardiopsidaceae</taxon>
        <taxon>Streptomonospora</taxon>
    </lineage>
</organism>
<dbReference type="AlphaFoldDB" id="A0A853BQU5"/>
<evidence type="ECO:0000313" key="2">
    <source>
        <dbReference type="EMBL" id="NYI97056.1"/>
    </source>
</evidence>
<evidence type="ECO:0000256" key="1">
    <source>
        <dbReference type="SAM" id="MobiDB-lite"/>
    </source>
</evidence>
<accession>A0A853BQU5</accession>